<proteinExistence type="predicted"/>
<keyword evidence="3" id="KW-1133">Transmembrane helix</keyword>
<reference evidence="7 8" key="1">
    <citation type="submission" date="2021-05" db="EMBL/GenBank/DDBJ databases">
        <title>Genome Assembly of Synthetic Allotetraploid Brassica napus Reveals Homoeologous Exchanges between Subgenomes.</title>
        <authorList>
            <person name="Davis J.T."/>
        </authorList>
    </citation>
    <scope>NUCLEOTIDE SEQUENCE [LARGE SCALE GENOMIC DNA]</scope>
    <source>
        <strain evidence="8">cv. Da-Ae</strain>
        <tissue evidence="7">Seedling</tissue>
    </source>
</reference>
<evidence type="ECO:0000256" key="5">
    <source>
        <dbReference type="ARBA" id="ARBA00023136"/>
    </source>
</evidence>
<evidence type="ECO:0000313" key="8">
    <source>
        <dbReference type="Proteomes" id="UP000824890"/>
    </source>
</evidence>
<evidence type="ECO:0000256" key="6">
    <source>
        <dbReference type="SAM" id="MobiDB-lite"/>
    </source>
</evidence>
<evidence type="ECO:0008006" key="9">
    <source>
        <dbReference type="Google" id="ProtNLM"/>
    </source>
</evidence>
<name>A0ABQ7YSD4_BRANA</name>
<organism evidence="7 8">
    <name type="scientific">Brassica napus</name>
    <name type="common">Rape</name>
    <dbReference type="NCBI Taxonomy" id="3708"/>
    <lineage>
        <taxon>Eukaryota</taxon>
        <taxon>Viridiplantae</taxon>
        <taxon>Streptophyta</taxon>
        <taxon>Embryophyta</taxon>
        <taxon>Tracheophyta</taxon>
        <taxon>Spermatophyta</taxon>
        <taxon>Magnoliopsida</taxon>
        <taxon>eudicotyledons</taxon>
        <taxon>Gunneridae</taxon>
        <taxon>Pentapetalae</taxon>
        <taxon>rosids</taxon>
        <taxon>malvids</taxon>
        <taxon>Brassicales</taxon>
        <taxon>Brassicaceae</taxon>
        <taxon>Brassiceae</taxon>
        <taxon>Brassica</taxon>
    </lineage>
</organism>
<accession>A0ABQ7YSD4</accession>
<feature type="region of interest" description="Disordered" evidence="6">
    <location>
        <begin position="79"/>
        <end position="114"/>
    </location>
</feature>
<dbReference type="EMBL" id="JAGKQM010000017">
    <property type="protein sequence ID" value="KAH0871128.1"/>
    <property type="molecule type" value="Genomic_DNA"/>
</dbReference>
<protein>
    <recommendedName>
        <fullName evidence="9">Polysaccharide biosynthesis domain-containing protein</fullName>
    </recommendedName>
</protein>
<comment type="subcellular location">
    <subcellularLocation>
        <location evidence="1">Golgi apparatus membrane</location>
        <topology evidence="1">Single-pass membrane protein</topology>
    </subcellularLocation>
</comment>
<evidence type="ECO:0000256" key="1">
    <source>
        <dbReference type="ARBA" id="ARBA00004194"/>
    </source>
</evidence>
<dbReference type="Pfam" id="PF21729">
    <property type="entry name" value="IRX15_IRX15L_GXM"/>
    <property type="match status" value="1"/>
</dbReference>
<dbReference type="NCBIfam" id="TIGR01627">
    <property type="entry name" value="A_thal_3515"/>
    <property type="match status" value="1"/>
</dbReference>
<evidence type="ECO:0000256" key="2">
    <source>
        <dbReference type="ARBA" id="ARBA00022692"/>
    </source>
</evidence>
<gene>
    <name evidence="7" type="ORF">HID58_078150</name>
</gene>
<dbReference type="InterPro" id="IPR006514">
    <property type="entry name" value="IRX15/GXM/AGM"/>
</dbReference>
<keyword evidence="8" id="KW-1185">Reference proteome</keyword>
<evidence type="ECO:0000256" key="3">
    <source>
        <dbReference type="ARBA" id="ARBA00022989"/>
    </source>
</evidence>
<keyword evidence="5" id="KW-0472">Membrane</keyword>
<keyword evidence="4" id="KW-0333">Golgi apparatus</keyword>
<keyword evidence="2" id="KW-0812">Transmembrane</keyword>
<dbReference type="Gene3D" id="1.20.5.820">
    <property type="entry name" value="Preprotein translocase SecE subunit"/>
    <property type="match status" value="1"/>
</dbReference>
<dbReference type="PANTHER" id="PTHR31444">
    <property type="entry name" value="OS11G0490100 PROTEIN"/>
    <property type="match status" value="1"/>
</dbReference>
<dbReference type="Proteomes" id="UP000824890">
    <property type="component" value="Unassembled WGS sequence"/>
</dbReference>
<comment type="caution">
    <text evidence="7">The sequence shown here is derived from an EMBL/GenBank/DDBJ whole genome shotgun (WGS) entry which is preliminary data.</text>
</comment>
<evidence type="ECO:0000256" key="4">
    <source>
        <dbReference type="ARBA" id="ARBA00023034"/>
    </source>
</evidence>
<sequence length="391" mass="43489">MDAIDSVVDPLRDFAKDSIRLVKRCHKPDRKGITSPLLLSPFFLDSYDACERSVCFLTSDLLDLSSDAIHESGGPYSDRFCSNGITNEEGQEKSREGFSPPSSPDTPKHQRESKITMPNFTVRKLIPLLIFVLSSLSVIRLLRISLKSSSSASGSLSSTTFRSSFSRQISANASYSALTENELKLLSDTVASRSPCNVLVFGLAPQYLTLSSINTRGITVILEDEQSKTKAEVNPNNTRIYSLKYHQMEVKNAYKLLRHARANPACAALNTNTLHQGSSECKLKLRDLPQELHDTRWDVIVVDGPRGDALEAPGRMGSIYTAAVLARQGSSNSTTDVLVHDVQRTVEKWLSWEFLCQENQVSAKGNFWKFRIKGRSNASRFCSPETALIRY</sequence>
<dbReference type="InterPro" id="IPR023391">
    <property type="entry name" value="Prot_translocase_SecE_dom_sf"/>
</dbReference>
<evidence type="ECO:0000313" key="7">
    <source>
        <dbReference type="EMBL" id="KAH0871128.1"/>
    </source>
</evidence>